<name>A0A2T0SYK0_9BACT</name>
<dbReference type="RefSeq" id="WP_106138214.1">
    <property type="nucleotide sequence ID" value="NZ_PVTE01000009.1"/>
</dbReference>
<reference evidence="1 2" key="1">
    <citation type="submission" date="2018-03" db="EMBL/GenBank/DDBJ databases">
        <title>Genomic Encyclopedia of Archaeal and Bacterial Type Strains, Phase II (KMG-II): from individual species to whole genera.</title>
        <authorList>
            <person name="Goeker M."/>
        </authorList>
    </citation>
    <scope>NUCLEOTIDE SEQUENCE [LARGE SCALE GENOMIC DNA]</scope>
    <source>
        <strain evidence="1 2">DSM 28354</strain>
    </source>
</reference>
<comment type="caution">
    <text evidence="1">The sequence shown here is derived from an EMBL/GenBank/DDBJ whole genome shotgun (WGS) entry which is preliminary data.</text>
</comment>
<dbReference type="Proteomes" id="UP000238375">
    <property type="component" value="Unassembled WGS sequence"/>
</dbReference>
<dbReference type="AlphaFoldDB" id="A0A2T0SYK0"/>
<evidence type="ECO:0000313" key="1">
    <source>
        <dbReference type="EMBL" id="PRY38485.1"/>
    </source>
</evidence>
<gene>
    <name evidence="1" type="ORF">CLV58_109212</name>
</gene>
<dbReference type="EMBL" id="PVTE01000009">
    <property type="protein sequence ID" value="PRY38485.1"/>
    <property type="molecule type" value="Genomic_DNA"/>
</dbReference>
<evidence type="ECO:0000313" key="2">
    <source>
        <dbReference type="Proteomes" id="UP000238375"/>
    </source>
</evidence>
<keyword evidence="2" id="KW-1185">Reference proteome</keyword>
<accession>A0A2T0SYK0</accession>
<organism evidence="1 2">
    <name type="scientific">Spirosoma oryzae</name>
    <dbReference type="NCBI Taxonomy" id="1469603"/>
    <lineage>
        <taxon>Bacteria</taxon>
        <taxon>Pseudomonadati</taxon>
        <taxon>Bacteroidota</taxon>
        <taxon>Cytophagia</taxon>
        <taxon>Cytophagales</taxon>
        <taxon>Cytophagaceae</taxon>
        <taxon>Spirosoma</taxon>
    </lineage>
</organism>
<sequence length="121" mass="14211">MSLLPEQPLYLRKRIPGQPIQYRTYLVGTVSSEYCLAWRNKHKIRIPLPLQPNMTIRVNTDYWEVSTQPYSVHQGQVRQLLDQLEAVYLIIPSTQDKGEFTHELLQFLAEQQARIHLPVLD</sequence>
<protein>
    <submittedName>
        <fullName evidence="1">Uncharacterized protein</fullName>
    </submittedName>
</protein>
<proteinExistence type="predicted"/>